<reference evidence="1 2" key="1">
    <citation type="submission" date="2022-11" db="EMBL/GenBank/DDBJ databases">
        <title>Mucor velutinosus strain NIH1002 WGS.</title>
        <authorList>
            <person name="Subramanian P."/>
            <person name="Mullikin J.C."/>
            <person name="Segre J.A."/>
            <person name="Zelazny A.M."/>
        </authorList>
    </citation>
    <scope>NUCLEOTIDE SEQUENCE [LARGE SCALE GENOMIC DNA]</scope>
    <source>
        <strain evidence="1 2">NIH1002</strain>
    </source>
</reference>
<name>A0AAN7D6S1_9FUNG</name>
<keyword evidence="2" id="KW-1185">Reference proteome</keyword>
<gene>
    <name evidence="1" type="primary">COX11</name>
    <name evidence="1" type="ORF">ATC70_012772</name>
</gene>
<sequence length="144" mass="15941">MDISKSISSTKAKVAKSGLVDAAVTFRQVIGGIKPSLFHGISKLYTLHEDMSINYLSYKPNSNVQSTASDVSMLPFWRLDFGYGCPDRTRGYITFGGNGCMVVFGRGDDTKGPMYDVQLQMDADSMGRFIEDPDVQKYAKNILF</sequence>
<protein>
    <submittedName>
        <fullName evidence="1">Cytochrome c oxidase assembly protein cox11, mitochondrial</fullName>
    </submittedName>
</protein>
<evidence type="ECO:0000313" key="2">
    <source>
        <dbReference type="Proteomes" id="UP001304243"/>
    </source>
</evidence>
<dbReference type="GeneID" id="89956458"/>
<evidence type="ECO:0000313" key="1">
    <source>
        <dbReference type="EMBL" id="KAK4511557.1"/>
    </source>
</evidence>
<dbReference type="AlphaFoldDB" id="A0AAN7D6S1"/>
<proteinExistence type="predicted"/>
<dbReference type="Proteomes" id="UP001304243">
    <property type="component" value="Unassembled WGS sequence"/>
</dbReference>
<dbReference type="InterPro" id="IPR023213">
    <property type="entry name" value="CAT-like_dom_sf"/>
</dbReference>
<organism evidence="1 2">
    <name type="scientific">Mucor velutinosus</name>
    <dbReference type="NCBI Taxonomy" id="708070"/>
    <lineage>
        <taxon>Eukaryota</taxon>
        <taxon>Fungi</taxon>
        <taxon>Fungi incertae sedis</taxon>
        <taxon>Mucoromycota</taxon>
        <taxon>Mucoromycotina</taxon>
        <taxon>Mucoromycetes</taxon>
        <taxon>Mucorales</taxon>
        <taxon>Mucorineae</taxon>
        <taxon>Mucoraceae</taxon>
        <taxon>Mucor</taxon>
    </lineage>
</organism>
<dbReference type="RefSeq" id="XP_064678223.1">
    <property type="nucleotide sequence ID" value="XM_064831943.1"/>
</dbReference>
<accession>A0AAN7D6S1</accession>
<dbReference type="EMBL" id="JASEJX010000030">
    <property type="protein sequence ID" value="KAK4511557.1"/>
    <property type="molecule type" value="Genomic_DNA"/>
</dbReference>
<dbReference type="Gene3D" id="3.30.559.10">
    <property type="entry name" value="Chloramphenicol acetyltransferase-like domain"/>
    <property type="match status" value="1"/>
</dbReference>
<comment type="caution">
    <text evidence="1">The sequence shown here is derived from an EMBL/GenBank/DDBJ whole genome shotgun (WGS) entry which is preliminary data.</text>
</comment>